<dbReference type="EMBL" id="ML220118">
    <property type="protein sequence ID" value="TGZ81673.1"/>
    <property type="molecule type" value="Genomic_DNA"/>
</dbReference>
<feature type="compositionally biased region" description="Polar residues" evidence="3">
    <location>
        <begin position="23"/>
        <end position="50"/>
    </location>
</feature>
<evidence type="ECO:0000313" key="4">
    <source>
        <dbReference type="EMBL" id="TGZ81673.1"/>
    </source>
</evidence>
<protein>
    <submittedName>
        <fullName evidence="4">TPR-like protein</fullName>
    </submittedName>
</protein>
<dbReference type="SUPFAM" id="SSF48371">
    <property type="entry name" value="ARM repeat"/>
    <property type="match status" value="1"/>
</dbReference>
<feature type="compositionally biased region" description="Basic residues" evidence="3">
    <location>
        <begin position="1322"/>
        <end position="1331"/>
    </location>
</feature>
<dbReference type="InterPro" id="IPR016024">
    <property type="entry name" value="ARM-type_fold"/>
</dbReference>
<dbReference type="SMART" id="SM00028">
    <property type="entry name" value="TPR"/>
    <property type="match status" value="10"/>
</dbReference>
<organism evidence="4 5">
    <name type="scientific">Ascodesmis nigricans</name>
    <dbReference type="NCBI Taxonomy" id="341454"/>
    <lineage>
        <taxon>Eukaryota</taxon>
        <taxon>Fungi</taxon>
        <taxon>Dikarya</taxon>
        <taxon>Ascomycota</taxon>
        <taxon>Pezizomycotina</taxon>
        <taxon>Pezizomycetes</taxon>
        <taxon>Pezizales</taxon>
        <taxon>Ascodesmidaceae</taxon>
        <taxon>Ascodesmis</taxon>
    </lineage>
</organism>
<feature type="compositionally biased region" description="Polar residues" evidence="3">
    <location>
        <begin position="1336"/>
        <end position="1345"/>
    </location>
</feature>
<feature type="region of interest" description="Disordered" evidence="3">
    <location>
        <begin position="1"/>
        <end position="96"/>
    </location>
</feature>
<reference evidence="4 5" key="1">
    <citation type="submission" date="2019-04" db="EMBL/GenBank/DDBJ databases">
        <title>Comparative genomics and transcriptomics to analyze fruiting body development in filamentous ascomycetes.</title>
        <authorList>
            <consortium name="DOE Joint Genome Institute"/>
            <person name="Lutkenhaus R."/>
            <person name="Traeger S."/>
            <person name="Breuer J."/>
            <person name="Kuo A."/>
            <person name="Lipzen A."/>
            <person name="Pangilinan J."/>
            <person name="Dilworth D."/>
            <person name="Sandor L."/>
            <person name="Poggeler S."/>
            <person name="Barry K."/>
            <person name="Grigoriev I.V."/>
            <person name="Nowrousian M."/>
        </authorList>
    </citation>
    <scope>NUCLEOTIDE SEQUENCE [LARGE SCALE GENOMIC DNA]</scope>
    <source>
        <strain evidence="4 5">CBS 389.68</strain>
    </source>
</reference>
<feature type="compositionally biased region" description="Basic and acidic residues" evidence="3">
    <location>
        <begin position="1267"/>
        <end position="1297"/>
    </location>
</feature>
<dbReference type="OrthoDB" id="626167at2759"/>
<feature type="compositionally biased region" description="Pro residues" evidence="3">
    <location>
        <begin position="1199"/>
        <end position="1228"/>
    </location>
</feature>
<dbReference type="Gene3D" id="1.25.40.10">
    <property type="entry name" value="Tetratricopeptide repeat domain"/>
    <property type="match status" value="7"/>
</dbReference>
<dbReference type="Proteomes" id="UP000298138">
    <property type="component" value="Unassembled WGS sequence"/>
</dbReference>
<evidence type="ECO:0000256" key="3">
    <source>
        <dbReference type="SAM" id="MobiDB-lite"/>
    </source>
</evidence>
<feature type="compositionally biased region" description="Polar residues" evidence="3">
    <location>
        <begin position="1"/>
        <end position="10"/>
    </location>
</feature>
<feature type="region of interest" description="Disordered" evidence="3">
    <location>
        <begin position="1590"/>
        <end position="1616"/>
    </location>
</feature>
<keyword evidence="2" id="KW-0802">TPR repeat</keyword>
<dbReference type="InterPro" id="IPR019734">
    <property type="entry name" value="TPR_rpt"/>
</dbReference>
<dbReference type="PANTHER" id="PTHR45641:SF19">
    <property type="entry name" value="NEPHROCYSTIN-3"/>
    <property type="match status" value="1"/>
</dbReference>
<evidence type="ECO:0000256" key="1">
    <source>
        <dbReference type="ARBA" id="ARBA00022737"/>
    </source>
</evidence>
<accession>A0A4S2MYM6</accession>
<feature type="compositionally biased region" description="Low complexity" evidence="3">
    <location>
        <begin position="1229"/>
        <end position="1239"/>
    </location>
</feature>
<dbReference type="Pfam" id="PF13374">
    <property type="entry name" value="TPR_10"/>
    <property type="match status" value="1"/>
</dbReference>
<sequence length="1616" mass="183244">MTSISAQPTPIKSMADAPIPSKTLKNVSTSPAKFATKYQSGQPKTFSKTKISPREQPSRKVSSKRATIDRKHTKTSKSHAHAAKQTSPDRTANEGGKQKLLDQLAKEEHRDDSEGNTVAINLKLGLAITYKDEKKYNKAIPHFKEALAGFEKAADFGDTHRSTVICIQHIGDSYYAMKDYDQALSYYTLVMHRSASDSTNSASTPFQEIIKNMATIYDYREENDRALEYYQKVTKEYEKNPESDPAAKSEIEFCIARIHMRKREYDVGLAQFQQILLERETRLGNNDPATIETVRWMGFASANCNNIPQAATYYDRVFLWETTASHERHLNDLTTAPIFDTIGRHFKTEKTFDKAAVYIRRAISIYDKFLGKQSQEYLMAVRHLGEILSEDGKTKDAKRCYETALHGYQVIGDDRSSFEMANLLAFVKAQLGDASAALEDYDLALRGFLKTEEPSSKLLSGIVAEMSSLYTKQRRFTYKRQKFESALKGFKGNYSDAVLDAFWTLAKHLHPLGLFEDSLHWLSRVVESKAKIHGVGHASTRDCLEEMAKILPLVPQSELPGLKRVFSNSLQVFNVGLDIAIMDILKNMAHRFRKRKLSSESLYWLEFVLSKYESYDKDANESAILGLTREIAEVEEESQNWVMALFKYKVAATGYSHSGEPEPAMKCVKAMMVILPQLGRQADYEAGSKHLLSALEIYDDDRYPDAILLGLLELAQSLDKQERKSKSYEWYDRLLSRYSSESLSETTMGIYERALHLMSKRAGAFAKKEDYDKSLKWYRRSVSASIEIWGRDHLTTLNSIRSVIFIIQEAKPYNPTPLEEALKPYDEQYPETILRYLFHMATNFVVRNRLQHAHIWYQQILSGCGLSNDLIGSEIHQKALDSISDVAASLKENRRYDESLQWYKMALDSCGNHPDLSLIKCELLLGRATVATEIKNVDDAIGILNNVLDISSTPDFIKNGDNSKKVRNAALERLYSIGITLRDSKDENVDKKYQILESCLLRHEAFEPTGPPTCTQYVTILDDIRHMASKRDRHYDPNRALAWYNRALAGYERISTDHEGVFRILHDIANIQRDIGDFETAIKTLSRVAARSETQYGPHNHRMVSVMSDIADLYHTKGEEVLSLEWRIKAYTGYAKNRPSTNPEVLRRAVTIAVLYRTVDKNQALEWYSKALVGYKKSSRFGEMSEEYRTVATAIAELQPPPPPPPPPPRSATPPPPQPELNPSPPADPSAGDDTAPTPNSTQSIISSAAEPSVTDTTHKPTPVVGKLEKPTIEASPKHGSGDTDANSLKHSEESREKRKRRKHRSESRAASDDSNHEPHFASKHRRRKSRPASISEASQETGVASTERRHPEKKHRSRSRDELISLRPRSSRLTSLNLLKSSAHTTSDSPDELLLQAAEKAKAKELDDALNLYQRALSIYEKTLGKKHHKSLAIVEKMASVFKKKKQYIHALEFYFRVYITTAKDSDSKRQITAVKTLRRMISILTKETKSYTTSAKLLRQALKIRRGITNDKRNLTALHKIAVKLSKRKWYVEALEWFRIALDGRIGTQDDAMHCTMHMMAKALAGAGKHVDAVKMCRLALEGYKKMDGPDADTTKKVAQDLKRLQSDKSQRRR</sequence>
<dbReference type="PANTHER" id="PTHR45641">
    <property type="entry name" value="TETRATRICOPEPTIDE REPEAT PROTEIN (AFU_ORTHOLOGUE AFUA_6G03870)"/>
    <property type="match status" value="1"/>
</dbReference>
<feature type="compositionally biased region" description="Basic residues" evidence="3">
    <location>
        <begin position="71"/>
        <end position="82"/>
    </location>
</feature>
<feature type="region of interest" description="Disordered" evidence="3">
    <location>
        <begin position="1197"/>
        <end position="1368"/>
    </location>
</feature>
<feature type="compositionally biased region" description="Basic and acidic residues" evidence="3">
    <location>
        <begin position="1307"/>
        <end position="1321"/>
    </location>
</feature>
<evidence type="ECO:0000313" key="5">
    <source>
        <dbReference type="Proteomes" id="UP000298138"/>
    </source>
</evidence>
<dbReference type="InterPro" id="IPR011990">
    <property type="entry name" value="TPR-like_helical_dom_sf"/>
</dbReference>
<proteinExistence type="predicted"/>
<dbReference type="InParanoid" id="A0A4S2MYM6"/>
<dbReference type="SUPFAM" id="SSF48452">
    <property type="entry name" value="TPR-like"/>
    <property type="match status" value="4"/>
</dbReference>
<dbReference type="Pfam" id="PF13424">
    <property type="entry name" value="TPR_12"/>
    <property type="match status" value="1"/>
</dbReference>
<keyword evidence="1" id="KW-0677">Repeat</keyword>
<keyword evidence="5" id="KW-1185">Reference proteome</keyword>
<evidence type="ECO:0000256" key="2">
    <source>
        <dbReference type="ARBA" id="ARBA00022803"/>
    </source>
</evidence>
<dbReference type="STRING" id="341454.A0A4S2MYM6"/>
<name>A0A4S2MYM6_9PEZI</name>
<gene>
    <name evidence="4" type="ORF">EX30DRAFT_253129</name>
</gene>